<dbReference type="EMBL" id="VYDO01000268">
    <property type="protein sequence ID" value="MYG38989.1"/>
    <property type="molecule type" value="Genomic_DNA"/>
</dbReference>
<name>A0A6B1F881_9SYNE</name>
<dbReference type="InterPro" id="IPR038081">
    <property type="entry name" value="CalX-like_sf"/>
</dbReference>
<comment type="caution">
    <text evidence="2">The sequence shown here is derived from an EMBL/GenBank/DDBJ whole genome shotgun (WGS) entry which is preliminary data.</text>
</comment>
<feature type="chain" id="PRO_5025565714" evidence="1">
    <location>
        <begin position="17"/>
        <end position="179"/>
    </location>
</feature>
<dbReference type="SUPFAM" id="SSF141072">
    <property type="entry name" value="CalX-like"/>
    <property type="match status" value="1"/>
</dbReference>
<organism evidence="2">
    <name type="scientific">Synechococcus sp. SB0676_bin_10</name>
    <dbReference type="NCBI Taxonomy" id="2604869"/>
    <lineage>
        <taxon>Bacteria</taxon>
        <taxon>Bacillati</taxon>
        <taxon>Cyanobacteriota</taxon>
        <taxon>Cyanophyceae</taxon>
        <taxon>Synechococcales</taxon>
        <taxon>Synechococcaceae</taxon>
        <taxon>Synechococcus</taxon>
    </lineage>
</organism>
<accession>A0A6B1F881</accession>
<proteinExistence type="predicted"/>
<dbReference type="AlphaFoldDB" id="A0A6B1F881"/>
<protein>
    <submittedName>
        <fullName evidence="2">Uncharacterized protein</fullName>
    </submittedName>
</protein>
<sequence length="179" mass="19392">MGFALLLGACITPAAAQPPTLTLSNPPHTSGLVEGQRTRFPITASENLTSSPPVTLQFTRTGDFMNRNKHFQKDFRSCISGDGTGKAACPYEVHLFDFDPSQWSIQIWTEDDGIDEPDGTLTVVIEYGEVLTSNSVTVDIRDNDPTVVSLARMGSEVISDGGAAAFTVTLGRALWWRGR</sequence>
<keyword evidence="1" id="KW-0732">Signal</keyword>
<evidence type="ECO:0000313" key="2">
    <source>
        <dbReference type="EMBL" id="MYG38989.1"/>
    </source>
</evidence>
<evidence type="ECO:0000256" key="1">
    <source>
        <dbReference type="SAM" id="SignalP"/>
    </source>
</evidence>
<gene>
    <name evidence="2" type="ORF">F4162_08555</name>
</gene>
<reference evidence="2" key="1">
    <citation type="submission" date="2019-09" db="EMBL/GenBank/DDBJ databases">
        <title>Characterisation of the sponge microbiome using genome-centric metagenomics.</title>
        <authorList>
            <person name="Engelberts J.P."/>
            <person name="Robbins S.J."/>
            <person name="De Goeij J.M."/>
            <person name="Aranda M."/>
            <person name="Bell S.C."/>
            <person name="Webster N.S."/>
        </authorList>
    </citation>
    <scope>NUCLEOTIDE SEQUENCE</scope>
    <source>
        <strain evidence="2">SB0676_bin_10</strain>
    </source>
</reference>
<feature type="signal peptide" evidence="1">
    <location>
        <begin position="1"/>
        <end position="16"/>
    </location>
</feature>